<dbReference type="GeneID" id="303114094"/>
<evidence type="ECO:0000313" key="3">
    <source>
        <dbReference type="Proteomes" id="UP000474676"/>
    </source>
</evidence>
<name>A0A6L5Y3P3_9FIRM</name>
<evidence type="ECO:0000313" key="2">
    <source>
        <dbReference type="EMBL" id="MST51111.1"/>
    </source>
</evidence>
<evidence type="ECO:0000259" key="1">
    <source>
        <dbReference type="Pfam" id="PF14243"/>
    </source>
</evidence>
<dbReference type="SUPFAM" id="SSF56059">
    <property type="entry name" value="Glutathione synthetase ATP-binding domain-like"/>
    <property type="match status" value="1"/>
</dbReference>
<protein>
    <submittedName>
        <fullName evidence="2">DUF4343 domain-containing protein</fullName>
    </submittedName>
</protein>
<sequence length="416" mass="48065">MDIRTISDDFFTIGNIAVLLRKTGNDVYDFDFRNNFECRSVVSEVEAPVLLHIGAVEDYAGVEATLEDMGMKLLVHEGEHLRCSTIEEWYPSLKDKTPFTKIYDELPQVEELLIDFSFPVFIKGNRQTNRHKKSQCIIENIDQYNALRKEWERDSILSWQKVAVREYVPLQVIDADSYPDMVPISYEFRFFYFEGKCMAYGPYWYMGHQYSLPESELQEVLKLTDWAAQRLAVSFPAIDVAKTASGEWIIIEVNDAQESGFVGANPLVLWNNTIEAMQERTWIPVEDFFEEGTVIMAGDPLPEVSLEEMWDVANNLKGTQELVDAFAGAFNKFWWVEDDVYDFEEGTEEYENACAITDAWAELMDSLEERLIQIAKAEGLMSEDEEHPHSIVALSPIMEKYGYRDGRGWWVKADNR</sequence>
<dbReference type="AlphaFoldDB" id="A0A6L5Y3P3"/>
<gene>
    <name evidence="2" type="ORF">FYJ64_02045</name>
</gene>
<feature type="domain" description="ATP-grasp" evidence="1">
    <location>
        <begin position="156"/>
        <end position="270"/>
    </location>
</feature>
<dbReference type="EMBL" id="VUMZ01000001">
    <property type="protein sequence ID" value="MST51111.1"/>
    <property type="molecule type" value="Genomic_DNA"/>
</dbReference>
<proteinExistence type="predicted"/>
<organism evidence="2 3">
    <name type="scientific">Hornefia butyriciproducens</name>
    <dbReference type="NCBI Taxonomy" id="2652293"/>
    <lineage>
        <taxon>Bacteria</taxon>
        <taxon>Bacillati</taxon>
        <taxon>Bacillota</taxon>
        <taxon>Clostridia</taxon>
        <taxon>Peptostreptococcales</taxon>
        <taxon>Anaerovoracaceae</taxon>
        <taxon>Hornefia</taxon>
    </lineage>
</organism>
<comment type="caution">
    <text evidence="2">The sequence shown here is derived from an EMBL/GenBank/DDBJ whole genome shotgun (WGS) entry which is preliminary data.</text>
</comment>
<dbReference type="Pfam" id="PF14243">
    <property type="entry name" value="R2K_3"/>
    <property type="match status" value="1"/>
</dbReference>
<dbReference type="InterPro" id="IPR025643">
    <property type="entry name" value="R2K_3"/>
</dbReference>
<keyword evidence="3" id="KW-1185">Reference proteome</keyword>
<dbReference type="RefSeq" id="WP_154573578.1">
    <property type="nucleotide sequence ID" value="NZ_VUMZ01000001.1"/>
</dbReference>
<accession>A0A6L5Y3P3</accession>
<reference evidence="2 3" key="1">
    <citation type="submission" date="2019-08" db="EMBL/GenBank/DDBJ databases">
        <title>In-depth cultivation of the pig gut microbiome towards novel bacterial diversity and tailored functional studies.</title>
        <authorList>
            <person name="Wylensek D."/>
            <person name="Hitch T.C.A."/>
            <person name="Clavel T."/>
        </authorList>
    </citation>
    <scope>NUCLEOTIDE SEQUENCE [LARGE SCALE GENOMIC DNA]</scope>
    <source>
        <strain evidence="2 3">WCA-MUC-591-APC-3H</strain>
    </source>
</reference>
<dbReference type="Proteomes" id="UP000474676">
    <property type="component" value="Unassembled WGS sequence"/>
</dbReference>